<organism evidence="2 3">
    <name type="scientific">Natronococcus jeotgali DSM 18795</name>
    <dbReference type="NCBI Taxonomy" id="1227498"/>
    <lineage>
        <taxon>Archaea</taxon>
        <taxon>Methanobacteriati</taxon>
        <taxon>Methanobacteriota</taxon>
        <taxon>Stenosarchaea group</taxon>
        <taxon>Halobacteria</taxon>
        <taxon>Halobacteriales</taxon>
        <taxon>Natrialbaceae</taxon>
        <taxon>Natronococcus</taxon>
    </lineage>
</organism>
<feature type="compositionally biased region" description="Basic residues" evidence="1">
    <location>
        <begin position="1"/>
        <end position="18"/>
    </location>
</feature>
<name>L9X1M8_9EURY</name>
<dbReference type="AlphaFoldDB" id="L9X1M8"/>
<sequence>MRGRTAVRRCRRRRRSGRRAGIGRSRIGAGVVSAARGGGPRFDRPTTGPTVRRSSIDRRLRRTGLLLRY</sequence>
<proteinExistence type="predicted"/>
<dbReference type="Proteomes" id="UP000011531">
    <property type="component" value="Unassembled WGS sequence"/>
</dbReference>
<dbReference type="EMBL" id="AOIA01000128">
    <property type="protein sequence ID" value="ELY55679.1"/>
    <property type="molecule type" value="Genomic_DNA"/>
</dbReference>
<protein>
    <submittedName>
        <fullName evidence="2">Uncharacterized protein</fullName>
    </submittedName>
</protein>
<keyword evidence="3" id="KW-1185">Reference proteome</keyword>
<evidence type="ECO:0000313" key="3">
    <source>
        <dbReference type="Proteomes" id="UP000011531"/>
    </source>
</evidence>
<gene>
    <name evidence="2" type="ORF">C492_15431</name>
</gene>
<evidence type="ECO:0000256" key="1">
    <source>
        <dbReference type="SAM" id="MobiDB-lite"/>
    </source>
</evidence>
<feature type="region of interest" description="Disordered" evidence="1">
    <location>
        <begin position="1"/>
        <end position="57"/>
    </location>
</feature>
<comment type="caution">
    <text evidence="2">The sequence shown here is derived from an EMBL/GenBank/DDBJ whole genome shotgun (WGS) entry which is preliminary data.</text>
</comment>
<evidence type="ECO:0000313" key="2">
    <source>
        <dbReference type="EMBL" id="ELY55679.1"/>
    </source>
</evidence>
<accession>L9X1M8</accession>
<feature type="compositionally biased region" description="Low complexity" evidence="1">
    <location>
        <begin position="22"/>
        <end position="35"/>
    </location>
</feature>
<reference evidence="2 3" key="1">
    <citation type="journal article" date="2014" name="PLoS Genet.">
        <title>Phylogenetically driven sequencing of extremely halophilic archaea reveals strategies for static and dynamic osmo-response.</title>
        <authorList>
            <person name="Becker E.A."/>
            <person name="Seitzer P.M."/>
            <person name="Tritt A."/>
            <person name="Larsen D."/>
            <person name="Krusor M."/>
            <person name="Yao A.I."/>
            <person name="Wu D."/>
            <person name="Madern D."/>
            <person name="Eisen J.A."/>
            <person name="Darling A.E."/>
            <person name="Facciotti M.T."/>
        </authorList>
    </citation>
    <scope>NUCLEOTIDE SEQUENCE [LARGE SCALE GENOMIC DNA]</scope>
    <source>
        <strain evidence="2 3">DSM 18795</strain>
    </source>
</reference>